<dbReference type="InterPro" id="IPR001902">
    <property type="entry name" value="SLC26A/SulP_fam"/>
</dbReference>
<evidence type="ECO:0000256" key="3">
    <source>
        <dbReference type="ARBA" id="ARBA00022692"/>
    </source>
</evidence>
<feature type="transmembrane region" description="Helical" evidence="7">
    <location>
        <begin position="298"/>
        <end position="321"/>
    </location>
</feature>
<comment type="caution">
    <text evidence="9">The sequence shown here is derived from an EMBL/GenBank/DDBJ whole genome shotgun (WGS) entry which is preliminary data.</text>
</comment>
<feature type="binding site" evidence="6">
    <location>
        <position position="634"/>
    </location>
    <ligand>
        <name>Zn(2+)</name>
        <dbReference type="ChEBI" id="CHEBI:29105"/>
    </ligand>
</feature>
<keyword evidence="5 7" id="KW-0472">Membrane</keyword>
<feature type="transmembrane region" description="Helical" evidence="7">
    <location>
        <begin position="259"/>
        <end position="277"/>
    </location>
</feature>
<dbReference type="GO" id="GO:0008270">
    <property type="term" value="F:zinc ion binding"/>
    <property type="evidence" value="ECO:0007669"/>
    <property type="project" value="InterPro"/>
</dbReference>
<evidence type="ECO:0000256" key="2">
    <source>
        <dbReference type="ARBA" id="ARBA00006217"/>
    </source>
</evidence>
<feature type="transmembrane region" description="Helical" evidence="7">
    <location>
        <begin position="80"/>
        <end position="103"/>
    </location>
</feature>
<keyword evidence="3 7" id="KW-0812">Transmembrane</keyword>
<accession>A0A4R7S121</accession>
<evidence type="ECO:0000256" key="6">
    <source>
        <dbReference type="PIRSR" id="PIRSR601765-1"/>
    </source>
</evidence>
<organism evidence="9 10">
    <name type="scientific">Prosthecobacter fusiformis</name>
    <dbReference type="NCBI Taxonomy" id="48464"/>
    <lineage>
        <taxon>Bacteria</taxon>
        <taxon>Pseudomonadati</taxon>
        <taxon>Verrucomicrobiota</taxon>
        <taxon>Verrucomicrobiia</taxon>
        <taxon>Verrucomicrobiales</taxon>
        <taxon>Verrucomicrobiaceae</taxon>
        <taxon>Prosthecobacter</taxon>
    </lineage>
</organism>
<evidence type="ECO:0000256" key="7">
    <source>
        <dbReference type="SAM" id="Phobius"/>
    </source>
</evidence>
<evidence type="ECO:0000256" key="4">
    <source>
        <dbReference type="ARBA" id="ARBA00022989"/>
    </source>
</evidence>
<evidence type="ECO:0000313" key="9">
    <source>
        <dbReference type="EMBL" id="TDU70875.1"/>
    </source>
</evidence>
<feature type="transmembrane region" description="Helical" evidence="7">
    <location>
        <begin position="41"/>
        <end position="60"/>
    </location>
</feature>
<dbReference type="PANTHER" id="PTHR11814">
    <property type="entry name" value="SULFATE TRANSPORTER"/>
    <property type="match status" value="1"/>
</dbReference>
<feature type="transmembrane region" description="Helical" evidence="7">
    <location>
        <begin position="110"/>
        <end position="133"/>
    </location>
</feature>
<reference evidence="9 10" key="1">
    <citation type="submission" date="2019-03" db="EMBL/GenBank/DDBJ databases">
        <title>Genomic Encyclopedia of Archaeal and Bacterial Type Strains, Phase II (KMG-II): from individual species to whole genera.</title>
        <authorList>
            <person name="Goeker M."/>
        </authorList>
    </citation>
    <scope>NUCLEOTIDE SEQUENCE [LARGE SCALE GENOMIC DNA]</scope>
    <source>
        <strain evidence="9 10">ATCC 25309</strain>
    </source>
</reference>
<dbReference type="RefSeq" id="WP_133795080.1">
    <property type="nucleotide sequence ID" value="NZ_SOCA01000003.1"/>
</dbReference>
<dbReference type="GO" id="GO:0004089">
    <property type="term" value="F:carbonate dehydratase activity"/>
    <property type="evidence" value="ECO:0007669"/>
    <property type="project" value="InterPro"/>
</dbReference>
<feature type="transmembrane region" description="Helical" evidence="7">
    <location>
        <begin position="16"/>
        <end position="34"/>
    </location>
</feature>
<feature type="binding site" evidence="6">
    <location>
        <position position="637"/>
    </location>
    <ligand>
        <name>Zn(2+)</name>
        <dbReference type="ChEBI" id="CHEBI:29105"/>
    </ligand>
</feature>
<evidence type="ECO:0000259" key="8">
    <source>
        <dbReference type="PROSITE" id="PS50801"/>
    </source>
</evidence>
<sequence length="759" mass="81000">MTSINPLSPKTIPRDLVAGLVVFLVALPLCLGVALASNAPLFSGILAGIVGGLFVGFLSGSHTSVSGPAAGLTAVVAAQIASLGTFEAFLAAVVMAGVLQIVLGLCKAGFIAAFFPSSVIKGLLAAIGVILILKQIPHVVGHDADPMGNKSFQQADNENTFSELAEAIFDIQPGAALVGMLSLLLLVGWDRIKLLKKSPIPAPLVVVIFGVVVSLLLRKIGGDWAIETSHLVQVPVSNSPQEFLGFLRFPDFSVLNNPAVYVAAFTIAIVASLETLLNLEAVDKLDPEQRSSPPNRELLAQGVGNVAVGLIGGLPMTSVIVRSSVNINAGVKTKLSTIFHGALLLGCVMLVPGMLNEIPLSALAAILLVTGLKLASPKLLKQMWSEGRTQFLPFIITVVAIVLTDLLVGILIGLAVAVGFILHSNLRRPIRKVMEKHATGDVLRIELANQVSFFNRASLEQTLRSVPRGGHVLIDARNTDYIDPDILDLITDFRNTTASVHGVEMSLMGFKDKYPQLEDRIQYVDFSSRDVQNALTPQRVLEIFQDGNERFRNGTRLTRDLGRQVDATAAGQFPMAVVLSCIDSRTPTELVFDLGLGDIFSVRIAGNIARDKVLGSMEYSCAVAGAKLVLVMGHTSCGAVNAAVDLICSNKTAAEATGCVNLDTLITEIQKSVDMSTCKKPDQWLDGEKKAYANEVSRRNVLRTMRKIRERSSTLDGLVREGKIAIVGGMYDVSTGQVTFFQTPESSQSPLPIAMVTMV</sequence>
<dbReference type="InterPro" id="IPR011547">
    <property type="entry name" value="SLC26A/SulP_dom"/>
</dbReference>
<keyword evidence="10" id="KW-1185">Reference proteome</keyword>
<dbReference type="Gene3D" id="3.40.1050.10">
    <property type="entry name" value="Carbonic anhydrase"/>
    <property type="match status" value="1"/>
</dbReference>
<comment type="cofactor">
    <cofactor evidence="6">
        <name>Zn(2+)</name>
        <dbReference type="ChEBI" id="CHEBI:29105"/>
    </cofactor>
    <text evidence="6">Binds 1 zinc ion per subunit.</text>
</comment>
<gene>
    <name evidence="9" type="ORF">EI77_01993</name>
</gene>
<feature type="domain" description="STAS" evidence="8">
    <location>
        <begin position="432"/>
        <end position="551"/>
    </location>
</feature>
<comment type="subcellular location">
    <subcellularLocation>
        <location evidence="1">Membrane</location>
        <topology evidence="1">Multi-pass membrane protein</topology>
    </subcellularLocation>
</comment>
<dbReference type="InterPro" id="IPR002645">
    <property type="entry name" value="STAS_dom"/>
</dbReference>
<feature type="transmembrane region" description="Helical" evidence="7">
    <location>
        <begin position="171"/>
        <end position="188"/>
    </location>
</feature>
<dbReference type="GO" id="GO:0055085">
    <property type="term" value="P:transmembrane transport"/>
    <property type="evidence" value="ECO:0007669"/>
    <property type="project" value="InterPro"/>
</dbReference>
<proteinExistence type="inferred from homology"/>
<dbReference type="AlphaFoldDB" id="A0A4R7S121"/>
<dbReference type="InterPro" id="IPR036874">
    <property type="entry name" value="Carbonic_anhydrase_sf"/>
</dbReference>
<feature type="transmembrane region" description="Helical" evidence="7">
    <location>
        <begin position="200"/>
        <end position="217"/>
    </location>
</feature>
<keyword evidence="6" id="KW-0862">Zinc</keyword>
<dbReference type="Pfam" id="PF00484">
    <property type="entry name" value="Pro_CA"/>
    <property type="match status" value="1"/>
</dbReference>
<keyword evidence="6" id="KW-0479">Metal-binding</keyword>
<protein>
    <submittedName>
        <fullName evidence="9">Carbonic anhydrase/SulP family sulfate permease</fullName>
    </submittedName>
</protein>
<dbReference type="SUPFAM" id="SSF53056">
    <property type="entry name" value="beta-carbonic anhydrase, cab"/>
    <property type="match status" value="1"/>
</dbReference>
<dbReference type="Pfam" id="PF00916">
    <property type="entry name" value="Sulfate_transp"/>
    <property type="match status" value="1"/>
</dbReference>
<dbReference type="SMART" id="SM00947">
    <property type="entry name" value="Pro_CA"/>
    <property type="match status" value="1"/>
</dbReference>
<feature type="transmembrane region" description="Helical" evidence="7">
    <location>
        <begin position="333"/>
        <end position="351"/>
    </location>
</feature>
<dbReference type="OrthoDB" id="9769739at2"/>
<evidence type="ECO:0000256" key="5">
    <source>
        <dbReference type="ARBA" id="ARBA00023136"/>
    </source>
</evidence>
<dbReference type="EMBL" id="SOCA01000003">
    <property type="protein sequence ID" value="TDU70875.1"/>
    <property type="molecule type" value="Genomic_DNA"/>
</dbReference>
<dbReference type="Proteomes" id="UP000295662">
    <property type="component" value="Unassembled WGS sequence"/>
</dbReference>
<dbReference type="GO" id="GO:0016020">
    <property type="term" value="C:membrane"/>
    <property type="evidence" value="ECO:0007669"/>
    <property type="project" value="UniProtKB-SubCell"/>
</dbReference>
<keyword evidence="4 7" id="KW-1133">Transmembrane helix</keyword>
<name>A0A4R7S121_9BACT</name>
<feature type="binding site" evidence="6">
    <location>
        <position position="583"/>
    </location>
    <ligand>
        <name>Zn(2+)</name>
        <dbReference type="ChEBI" id="CHEBI:29105"/>
    </ligand>
</feature>
<feature type="binding site" evidence="6">
    <location>
        <position position="581"/>
    </location>
    <ligand>
        <name>Zn(2+)</name>
        <dbReference type="ChEBI" id="CHEBI:29105"/>
    </ligand>
</feature>
<dbReference type="CDD" id="cd03378">
    <property type="entry name" value="beta_CA_cladeC"/>
    <property type="match status" value="1"/>
</dbReference>
<evidence type="ECO:0000313" key="10">
    <source>
        <dbReference type="Proteomes" id="UP000295662"/>
    </source>
</evidence>
<evidence type="ECO:0000256" key="1">
    <source>
        <dbReference type="ARBA" id="ARBA00004141"/>
    </source>
</evidence>
<dbReference type="PROSITE" id="PS50801">
    <property type="entry name" value="STAS"/>
    <property type="match status" value="1"/>
</dbReference>
<dbReference type="InterPro" id="IPR001765">
    <property type="entry name" value="Carbonic_anhydrase"/>
</dbReference>
<comment type="similarity">
    <text evidence="2">Belongs to the beta-class carbonic anhydrase family.</text>
</comment>
<feature type="transmembrane region" description="Helical" evidence="7">
    <location>
        <begin position="395"/>
        <end position="422"/>
    </location>
</feature>